<proteinExistence type="predicted"/>
<gene>
    <name evidence="1" type="ORF">SAMN04488483_0149</name>
</gene>
<protein>
    <submittedName>
        <fullName evidence="1">Uncharacterized protein</fullName>
    </submittedName>
</protein>
<evidence type="ECO:0000313" key="2">
    <source>
        <dbReference type="Proteomes" id="UP001158048"/>
    </source>
</evidence>
<reference evidence="1" key="1">
    <citation type="submission" date="2017-05" db="EMBL/GenBank/DDBJ databases">
        <authorList>
            <person name="Varghese N."/>
            <person name="Submissions S."/>
        </authorList>
    </citation>
    <scope>NUCLEOTIDE SEQUENCE</scope>
    <source>
        <strain evidence="1">LMG 28168</strain>
    </source>
</reference>
<dbReference type="EMBL" id="FXUY01000001">
    <property type="protein sequence ID" value="SMQ22196.1"/>
    <property type="molecule type" value="Genomic_DNA"/>
</dbReference>
<name>A0ACD2TZA8_9PSED</name>
<organism evidence="1 2">
    <name type="scientific">Pseudomonas helmanticensis</name>
    <dbReference type="NCBI Taxonomy" id="1471381"/>
    <lineage>
        <taxon>Bacteria</taxon>
        <taxon>Pseudomonadati</taxon>
        <taxon>Pseudomonadota</taxon>
        <taxon>Gammaproteobacteria</taxon>
        <taxon>Pseudomonadales</taxon>
        <taxon>Pseudomonadaceae</taxon>
        <taxon>Pseudomonas</taxon>
    </lineage>
</organism>
<evidence type="ECO:0000313" key="1">
    <source>
        <dbReference type="EMBL" id="SMQ22196.1"/>
    </source>
</evidence>
<sequence length="266" mass="30250">MEIFATCIECMQTKGKPLFKPFNAPYFDGRVSIVTCEFGHEMAIVLKAQKFELLLESGANALIANFTLEASASFSASLERFFEFCIRVMLNHLRVSDELFDSMFSEMSRQSERQTGAFLALYALVFGVSYKPNRKLTEFRNSVIHKGTIPDVEKAHSFCESVYKEIFCISELLREFCSNAVDEVLNNDFECRVNKVPAGVRVHSAQTNSIFSISFDKNKTTFAESLENYKEFKAKLVEMSDVFQKMLAELGKQEGFTTILDSIRPK</sequence>
<accession>A0ACD2TZA8</accession>
<dbReference type="Proteomes" id="UP001158048">
    <property type="component" value="Unassembled WGS sequence"/>
</dbReference>
<keyword evidence="2" id="KW-1185">Reference proteome</keyword>
<comment type="caution">
    <text evidence="1">The sequence shown here is derived from an EMBL/GenBank/DDBJ whole genome shotgun (WGS) entry which is preliminary data.</text>
</comment>